<organism evidence="2 3">
    <name type="scientific">Dreissena polymorpha</name>
    <name type="common">Zebra mussel</name>
    <name type="synonym">Mytilus polymorpha</name>
    <dbReference type="NCBI Taxonomy" id="45954"/>
    <lineage>
        <taxon>Eukaryota</taxon>
        <taxon>Metazoa</taxon>
        <taxon>Spiralia</taxon>
        <taxon>Lophotrochozoa</taxon>
        <taxon>Mollusca</taxon>
        <taxon>Bivalvia</taxon>
        <taxon>Autobranchia</taxon>
        <taxon>Heteroconchia</taxon>
        <taxon>Euheterodonta</taxon>
        <taxon>Imparidentia</taxon>
        <taxon>Neoheterodontei</taxon>
        <taxon>Myida</taxon>
        <taxon>Dreissenoidea</taxon>
        <taxon>Dreissenidae</taxon>
        <taxon>Dreissena</taxon>
    </lineage>
</organism>
<keyword evidence="3" id="KW-1185">Reference proteome</keyword>
<evidence type="ECO:0000313" key="3">
    <source>
        <dbReference type="Proteomes" id="UP000828390"/>
    </source>
</evidence>
<evidence type="ECO:0000313" key="2">
    <source>
        <dbReference type="EMBL" id="KAH3707792.1"/>
    </source>
</evidence>
<dbReference type="EMBL" id="JAIWYP010000014">
    <property type="protein sequence ID" value="KAH3707792.1"/>
    <property type="molecule type" value="Genomic_DNA"/>
</dbReference>
<feature type="compositionally biased region" description="Basic and acidic residues" evidence="1">
    <location>
        <begin position="72"/>
        <end position="91"/>
    </location>
</feature>
<evidence type="ECO:0000256" key="1">
    <source>
        <dbReference type="SAM" id="MobiDB-lite"/>
    </source>
</evidence>
<name>A0A9D4BTF3_DREPO</name>
<reference evidence="2" key="2">
    <citation type="submission" date="2020-11" db="EMBL/GenBank/DDBJ databases">
        <authorList>
            <person name="McCartney M.A."/>
            <person name="Auch B."/>
            <person name="Kono T."/>
            <person name="Mallez S."/>
            <person name="Becker A."/>
            <person name="Gohl D.M."/>
            <person name="Silverstein K.A.T."/>
            <person name="Koren S."/>
            <person name="Bechman K.B."/>
            <person name="Herman A."/>
            <person name="Abrahante J.E."/>
            <person name="Garbe J."/>
        </authorList>
    </citation>
    <scope>NUCLEOTIDE SEQUENCE</scope>
    <source>
        <strain evidence="2">Duluth1</strain>
        <tissue evidence="2">Whole animal</tissue>
    </source>
</reference>
<proteinExistence type="predicted"/>
<sequence length="91" mass="10548">MYKLRRECEKVLMENYLSLRKDHHIGGIQAEINGEYLLFADRYKIQKLLNLCIEDIVANISTAKSAVTPETISEKVKSGDTRARYDTRKRS</sequence>
<reference evidence="2" key="1">
    <citation type="journal article" date="2019" name="bioRxiv">
        <title>The Genome of the Zebra Mussel, Dreissena polymorpha: A Resource for Invasive Species Research.</title>
        <authorList>
            <person name="McCartney M.A."/>
            <person name="Auch B."/>
            <person name="Kono T."/>
            <person name="Mallez S."/>
            <person name="Zhang Y."/>
            <person name="Obille A."/>
            <person name="Becker A."/>
            <person name="Abrahante J.E."/>
            <person name="Garbe J."/>
            <person name="Badalamenti J.P."/>
            <person name="Herman A."/>
            <person name="Mangelson H."/>
            <person name="Liachko I."/>
            <person name="Sullivan S."/>
            <person name="Sone E.D."/>
            <person name="Koren S."/>
            <person name="Silverstein K.A.T."/>
            <person name="Beckman K.B."/>
            <person name="Gohl D.M."/>
        </authorList>
    </citation>
    <scope>NUCLEOTIDE SEQUENCE</scope>
    <source>
        <strain evidence="2">Duluth1</strain>
        <tissue evidence="2">Whole animal</tissue>
    </source>
</reference>
<protein>
    <submittedName>
        <fullName evidence="2">Uncharacterized protein</fullName>
    </submittedName>
</protein>
<dbReference type="AlphaFoldDB" id="A0A9D4BTF3"/>
<gene>
    <name evidence="2" type="ORF">DPMN_067208</name>
</gene>
<accession>A0A9D4BTF3</accession>
<comment type="caution">
    <text evidence="2">The sequence shown here is derived from an EMBL/GenBank/DDBJ whole genome shotgun (WGS) entry which is preliminary data.</text>
</comment>
<dbReference type="Proteomes" id="UP000828390">
    <property type="component" value="Unassembled WGS sequence"/>
</dbReference>
<feature type="region of interest" description="Disordered" evidence="1">
    <location>
        <begin position="71"/>
        <end position="91"/>
    </location>
</feature>